<dbReference type="EMBL" id="ML213618">
    <property type="protein sequence ID" value="TFK35885.1"/>
    <property type="molecule type" value="Genomic_DNA"/>
</dbReference>
<proteinExistence type="predicted"/>
<keyword evidence="2" id="KW-1185">Reference proteome</keyword>
<reference evidence="1 2" key="1">
    <citation type="journal article" date="2019" name="Nat. Ecol. Evol.">
        <title>Megaphylogeny resolves global patterns of mushroom evolution.</title>
        <authorList>
            <person name="Varga T."/>
            <person name="Krizsan K."/>
            <person name="Foldi C."/>
            <person name="Dima B."/>
            <person name="Sanchez-Garcia M."/>
            <person name="Sanchez-Ramirez S."/>
            <person name="Szollosi G.J."/>
            <person name="Szarkandi J.G."/>
            <person name="Papp V."/>
            <person name="Albert L."/>
            <person name="Andreopoulos W."/>
            <person name="Angelini C."/>
            <person name="Antonin V."/>
            <person name="Barry K.W."/>
            <person name="Bougher N.L."/>
            <person name="Buchanan P."/>
            <person name="Buyck B."/>
            <person name="Bense V."/>
            <person name="Catcheside P."/>
            <person name="Chovatia M."/>
            <person name="Cooper J."/>
            <person name="Damon W."/>
            <person name="Desjardin D."/>
            <person name="Finy P."/>
            <person name="Geml J."/>
            <person name="Haridas S."/>
            <person name="Hughes K."/>
            <person name="Justo A."/>
            <person name="Karasinski D."/>
            <person name="Kautmanova I."/>
            <person name="Kiss B."/>
            <person name="Kocsube S."/>
            <person name="Kotiranta H."/>
            <person name="LaButti K.M."/>
            <person name="Lechner B.E."/>
            <person name="Liimatainen K."/>
            <person name="Lipzen A."/>
            <person name="Lukacs Z."/>
            <person name="Mihaltcheva S."/>
            <person name="Morgado L.N."/>
            <person name="Niskanen T."/>
            <person name="Noordeloos M.E."/>
            <person name="Ohm R.A."/>
            <person name="Ortiz-Santana B."/>
            <person name="Ovrebo C."/>
            <person name="Racz N."/>
            <person name="Riley R."/>
            <person name="Savchenko A."/>
            <person name="Shiryaev A."/>
            <person name="Soop K."/>
            <person name="Spirin V."/>
            <person name="Szebenyi C."/>
            <person name="Tomsovsky M."/>
            <person name="Tulloss R.E."/>
            <person name="Uehling J."/>
            <person name="Grigoriev I.V."/>
            <person name="Vagvolgyi C."/>
            <person name="Papp T."/>
            <person name="Martin F.M."/>
            <person name="Miettinen O."/>
            <person name="Hibbett D.S."/>
            <person name="Nagy L.G."/>
        </authorList>
    </citation>
    <scope>NUCLEOTIDE SEQUENCE [LARGE SCALE GENOMIC DNA]</scope>
    <source>
        <strain evidence="1 2">CBS 166.37</strain>
    </source>
</reference>
<evidence type="ECO:0000313" key="2">
    <source>
        <dbReference type="Proteomes" id="UP000308652"/>
    </source>
</evidence>
<dbReference type="AlphaFoldDB" id="A0A5C3LSX5"/>
<gene>
    <name evidence="1" type="ORF">BDQ12DRAFT_687720</name>
</gene>
<name>A0A5C3LSX5_9AGAR</name>
<accession>A0A5C3LSX5</accession>
<dbReference type="Proteomes" id="UP000308652">
    <property type="component" value="Unassembled WGS sequence"/>
</dbReference>
<evidence type="ECO:0000313" key="1">
    <source>
        <dbReference type="EMBL" id="TFK35885.1"/>
    </source>
</evidence>
<protein>
    <submittedName>
        <fullName evidence="1">Uncharacterized protein</fullName>
    </submittedName>
</protein>
<organism evidence="1 2">
    <name type="scientific">Crucibulum laeve</name>
    <dbReference type="NCBI Taxonomy" id="68775"/>
    <lineage>
        <taxon>Eukaryota</taxon>
        <taxon>Fungi</taxon>
        <taxon>Dikarya</taxon>
        <taxon>Basidiomycota</taxon>
        <taxon>Agaricomycotina</taxon>
        <taxon>Agaricomycetes</taxon>
        <taxon>Agaricomycetidae</taxon>
        <taxon>Agaricales</taxon>
        <taxon>Agaricineae</taxon>
        <taxon>Nidulariaceae</taxon>
        <taxon>Crucibulum</taxon>
    </lineage>
</organism>
<sequence length="59" mass="6837">MSNPYAYILEKFGQKFDPNRVQKGLVASRVRSQIRMAFGCWCGRKTRPTPNTLLINHHC</sequence>